<gene>
    <name evidence="5" type="ORF">MENT_LOCUS17159</name>
</gene>
<dbReference type="GO" id="GO:0005524">
    <property type="term" value="F:ATP binding"/>
    <property type="evidence" value="ECO:0007669"/>
    <property type="project" value="UniProtKB-KW"/>
</dbReference>
<dbReference type="InterPro" id="IPR050534">
    <property type="entry name" value="Coronavir_polyprotein_1ab"/>
</dbReference>
<dbReference type="GO" id="GO:0016787">
    <property type="term" value="F:hydrolase activity"/>
    <property type="evidence" value="ECO:0007669"/>
    <property type="project" value="UniProtKB-KW"/>
</dbReference>
<dbReference type="InterPro" id="IPR027417">
    <property type="entry name" value="P-loop_NTPase"/>
</dbReference>
<dbReference type="PANTHER" id="PTHR43788">
    <property type="entry name" value="DNA2/NAM7 HELICASE FAMILY MEMBER"/>
    <property type="match status" value="1"/>
</dbReference>
<dbReference type="GO" id="GO:0043139">
    <property type="term" value="F:5'-3' DNA helicase activity"/>
    <property type="evidence" value="ECO:0007669"/>
    <property type="project" value="TreeGrafter"/>
</dbReference>
<evidence type="ECO:0000256" key="3">
    <source>
        <dbReference type="ARBA" id="ARBA00022806"/>
    </source>
</evidence>
<keyword evidence="4" id="KW-0067">ATP-binding</keyword>
<keyword evidence="2" id="KW-0378">Hydrolase</keyword>
<dbReference type="AlphaFoldDB" id="A0A6V7UUV7"/>
<dbReference type="Gene3D" id="3.40.50.300">
    <property type="entry name" value="P-loop containing nucleotide triphosphate hydrolases"/>
    <property type="match status" value="1"/>
</dbReference>
<organism evidence="5 6">
    <name type="scientific">Meloidogyne enterolobii</name>
    <name type="common">Root-knot nematode worm</name>
    <name type="synonym">Meloidogyne mayaguensis</name>
    <dbReference type="NCBI Taxonomy" id="390850"/>
    <lineage>
        <taxon>Eukaryota</taxon>
        <taxon>Metazoa</taxon>
        <taxon>Ecdysozoa</taxon>
        <taxon>Nematoda</taxon>
        <taxon>Chromadorea</taxon>
        <taxon>Rhabditida</taxon>
        <taxon>Tylenchina</taxon>
        <taxon>Tylenchomorpha</taxon>
        <taxon>Tylenchoidea</taxon>
        <taxon>Meloidogynidae</taxon>
        <taxon>Meloidogyninae</taxon>
        <taxon>Meloidogyne</taxon>
    </lineage>
</organism>
<dbReference type="SUPFAM" id="SSF52540">
    <property type="entry name" value="P-loop containing nucleoside triphosphate hydrolases"/>
    <property type="match status" value="1"/>
</dbReference>
<dbReference type="Proteomes" id="UP000580250">
    <property type="component" value="Unassembled WGS sequence"/>
</dbReference>
<proteinExistence type="predicted"/>
<evidence type="ECO:0000313" key="5">
    <source>
        <dbReference type="EMBL" id="CAD2165412.1"/>
    </source>
</evidence>
<name>A0A6V7UUV7_MELEN</name>
<dbReference type="EMBL" id="CAJEWN010000110">
    <property type="protein sequence ID" value="CAD2165412.1"/>
    <property type="molecule type" value="Genomic_DNA"/>
</dbReference>
<evidence type="ECO:0000256" key="2">
    <source>
        <dbReference type="ARBA" id="ARBA00022801"/>
    </source>
</evidence>
<evidence type="ECO:0000256" key="1">
    <source>
        <dbReference type="ARBA" id="ARBA00022741"/>
    </source>
</evidence>
<evidence type="ECO:0000256" key="4">
    <source>
        <dbReference type="ARBA" id="ARBA00022840"/>
    </source>
</evidence>
<dbReference type="PANTHER" id="PTHR43788:SF16">
    <property type="entry name" value="HELICASE WITH ZINC FINGER 2"/>
    <property type="match status" value="1"/>
</dbReference>
<keyword evidence="1" id="KW-0547">Nucleotide-binding</keyword>
<reference evidence="5 6" key="1">
    <citation type="submission" date="2020-08" db="EMBL/GenBank/DDBJ databases">
        <authorList>
            <person name="Koutsovoulos G."/>
            <person name="Danchin GJ E."/>
        </authorList>
    </citation>
    <scope>NUCLEOTIDE SEQUENCE [LARGE SCALE GENOMIC DNA]</scope>
</reference>
<comment type="caution">
    <text evidence="5">The sequence shown here is derived from an EMBL/GenBank/DDBJ whole genome shotgun (WGS) entry which is preliminary data.</text>
</comment>
<keyword evidence="3" id="KW-0347">Helicase</keyword>
<accession>A0A6V7UUV7</accession>
<dbReference type="OrthoDB" id="6513042at2759"/>
<protein>
    <submittedName>
        <fullName evidence="5">Uncharacterized protein</fullName>
    </submittedName>
</protein>
<evidence type="ECO:0000313" key="6">
    <source>
        <dbReference type="Proteomes" id="UP000580250"/>
    </source>
</evidence>
<sequence length="740" mass="85706">MFNVCKTNYRNFPSSLTKLRFLHYSRYLKNINELKESTSNLIPNEIEQNLQRWEKGIKLGFDFSENPNQLQNQWMGLSLECVDFKQLSSAFITLSTKNLSKSQLSSLRLLNLNAGRNLDLKIMEPNNDTIIECAFLFLSGYNLVVKTNIFDASNLRGNIKGKCFDIRLSHNYSLKKAINLFANREEFTKYKGYDAMLYAFKCKKMPNFGDDPDINKFMPLYKNYDSSQLTALSALLNKNRPIAAVHGAAGTGKTLLLAQYLDILSKSDESKDMPIAVISPSTTSLYRLIDLYCSIASKEILKEIPFISMIEFNVAGSYFSIKNQNVLQLVKMASFHNFQRIYDEGTLRISEELRVLSNQSRNQRNSSLTQQMKGLIYEEISKFIKKRRFVFLTFSVSRLQLLEQIGVKFSGVIVDNAERLNEQENWHVILKTVFTFVRLFGDYCRYSKKISNEQSKLDYNKTLLQRLDEDFDVDSNVNFHLNRQYTSNPAIRAWGDSVFYKERKTIPATKFVENMNLNEILKPNIKKNNTLKLVTEPLVLVDISRLEGEWKESMFEPEKVASTNVQYNYEGYRNWGMALITAQHINLLIQNGIDPEEIACPLSSFYHHLILEKIFGILWPHNLSKSKRICSRVPRMLSGLHFSVYIRAFLDNEFASTENDYLKLLTNWNFGLSKAKYQFMLICDSNNLKNNCIPKMEEMLECFQSTRGGIIVGPNDIFPLKNGQFEEIKNLAKKRLREFK</sequence>